<evidence type="ECO:0000313" key="6">
    <source>
        <dbReference type="Proteomes" id="UP000056209"/>
    </source>
</evidence>
<keyword evidence="2 3" id="KW-0560">Oxidoreductase</keyword>
<name>A0A100HMX7_9DEIO</name>
<comment type="function">
    <text evidence="3">Ring cyclization and eight-electron oxidation of 3a-(2-amino-2-carboxyethyl)-4,5-dioxo-4,5,6,7,8,9-hexahydroquinoline-7,9-dicarboxylic-acid to PQQ.</text>
</comment>
<dbReference type="HAMAP" id="MF_00654">
    <property type="entry name" value="PQQ_syn_PqqC"/>
    <property type="match status" value="1"/>
</dbReference>
<sequence length="247" mass="27912">MTADLWTDAELERRLEALLARRYHHLHPFNARMHAGQLSPDELREWVASRYYYQQCIPVKDSLLMAKLPEDARREWLTRVQYHDGPAPGQGGLEAWRALGRAVGLGRDTLDTHALLRPGARFATDAYVNFVRDRPWFDGVASSLTELYAHRIMPVRTVAFETHYPWVEPAGLAYFRSRATQAGVEASGALALLRAHTRTHEDQRRIVRAVQFKCEVLWSLLDSLDAARPPAAARPLTGQHLAAEVGA</sequence>
<reference evidence="6" key="1">
    <citation type="submission" date="2015-11" db="EMBL/GenBank/DDBJ databases">
        <title>Draft Genome Sequence of the Radioresistant Bacterium Deinococcus grandis, Isolated from Freshwater Fish in Japan.</title>
        <authorList>
            <person name="Satoh K."/>
            <person name="Onodera T."/>
            <person name="Omoso K."/>
            <person name="Takeda-Yano K."/>
            <person name="Katayama T."/>
            <person name="Oono Y."/>
            <person name="Narumi I."/>
        </authorList>
    </citation>
    <scope>NUCLEOTIDE SEQUENCE [LARGE SCALE GENOMIC DNA]</scope>
    <source>
        <strain evidence="6">ATCC 43672</strain>
    </source>
</reference>
<evidence type="ECO:0000313" key="5">
    <source>
        <dbReference type="EMBL" id="GAQ22430.1"/>
    </source>
</evidence>
<dbReference type="EMBL" id="BCMS01000001">
    <property type="protein sequence ID" value="GAQ22430.1"/>
    <property type="molecule type" value="Genomic_DNA"/>
</dbReference>
<dbReference type="NCBIfam" id="TIGR02111">
    <property type="entry name" value="PQQ_syn_pqqC"/>
    <property type="match status" value="1"/>
</dbReference>
<keyword evidence="6" id="KW-1185">Reference proteome</keyword>
<feature type="domain" description="Thiaminase-2/PQQC" evidence="4">
    <location>
        <begin position="19"/>
        <end position="222"/>
    </location>
</feature>
<evidence type="ECO:0000256" key="2">
    <source>
        <dbReference type="ARBA" id="ARBA00023002"/>
    </source>
</evidence>
<comment type="pathway">
    <text evidence="3">Cofactor biosynthesis; pyrroloquinoline quinone biosynthesis.</text>
</comment>
<dbReference type="UniPathway" id="UPA00539"/>
<evidence type="ECO:0000259" key="4">
    <source>
        <dbReference type="Pfam" id="PF03070"/>
    </source>
</evidence>
<comment type="similarity">
    <text evidence="3">Belongs to the PqqC family.</text>
</comment>
<dbReference type="InterPro" id="IPR011845">
    <property type="entry name" value="PqqC"/>
</dbReference>
<comment type="caution">
    <text evidence="5">The sequence shown here is derived from an EMBL/GenBank/DDBJ whole genome shotgun (WGS) entry which is preliminary data.</text>
</comment>
<proteinExistence type="inferred from homology"/>
<dbReference type="SUPFAM" id="SSF48613">
    <property type="entry name" value="Heme oxygenase-like"/>
    <property type="match status" value="1"/>
</dbReference>
<gene>
    <name evidence="3" type="primary">pqqC</name>
    <name evidence="5" type="ORF">DEIGR_102457</name>
</gene>
<dbReference type="Pfam" id="PF03070">
    <property type="entry name" value="TENA_THI-4"/>
    <property type="match status" value="1"/>
</dbReference>
<keyword evidence="1 3" id="KW-0884">PQQ biosynthesis</keyword>
<organism evidence="5 6">
    <name type="scientific">Deinococcus grandis</name>
    <dbReference type="NCBI Taxonomy" id="57498"/>
    <lineage>
        <taxon>Bacteria</taxon>
        <taxon>Thermotogati</taxon>
        <taxon>Deinococcota</taxon>
        <taxon>Deinococci</taxon>
        <taxon>Deinococcales</taxon>
        <taxon>Deinococcaceae</taxon>
        <taxon>Deinococcus</taxon>
    </lineage>
</organism>
<dbReference type="GO" id="GO:0018189">
    <property type="term" value="P:pyrroloquinoline quinone biosynthetic process"/>
    <property type="evidence" value="ECO:0007669"/>
    <property type="project" value="UniProtKB-UniRule"/>
</dbReference>
<dbReference type="EC" id="1.3.3.11" evidence="3"/>
<dbReference type="InterPro" id="IPR039068">
    <property type="entry name" value="PqqC-like"/>
</dbReference>
<dbReference type="PANTHER" id="PTHR40279">
    <property type="entry name" value="PQQC-LIKE PROTEIN"/>
    <property type="match status" value="1"/>
</dbReference>
<evidence type="ECO:0000256" key="1">
    <source>
        <dbReference type="ARBA" id="ARBA00022905"/>
    </source>
</evidence>
<dbReference type="InterPro" id="IPR004305">
    <property type="entry name" value="Thiaminase-2/PQQC"/>
</dbReference>
<accession>A0A100HMX7</accession>
<comment type="catalytic activity">
    <reaction evidence="3">
        <text>6-(2-amino-2-carboxyethyl)-7,8-dioxo-1,2,3,4,7,8-hexahydroquinoline-2,4-dicarboxylate + 3 O2 = pyrroloquinoline quinone + 2 H2O2 + 2 H2O + H(+)</text>
        <dbReference type="Rhea" id="RHEA:10692"/>
        <dbReference type="ChEBI" id="CHEBI:15377"/>
        <dbReference type="ChEBI" id="CHEBI:15378"/>
        <dbReference type="ChEBI" id="CHEBI:15379"/>
        <dbReference type="ChEBI" id="CHEBI:16240"/>
        <dbReference type="ChEBI" id="CHEBI:58442"/>
        <dbReference type="ChEBI" id="CHEBI:58778"/>
        <dbReference type="EC" id="1.3.3.11"/>
    </reaction>
</comment>
<dbReference type="AlphaFoldDB" id="A0A100HMX7"/>
<dbReference type="Proteomes" id="UP000056209">
    <property type="component" value="Unassembled WGS sequence"/>
</dbReference>
<dbReference type="RefSeq" id="WP_058977558.1">
    <property type="nucleotide sequence ID" value="NZ_BCMS01000001.1"/>
</dbReference>
<dbReference type="PANTHER" id="PTHR40279:SF3">
    <property type="entry name" value="4-AMINOBENZOATE SYNTHASE"/>
    <property type="match status" value="1"/>
</dbReference>
<protein>
    <recommendedName>
        <fullName evidence="3">Pyrroloquinoline-quinone synthase</fullName>
        <ecNumber evidence="3">1.3.3.11</ecNumber>
    </recommendedName>
    <alternativeName>
        <fullName evidence="3">Coenzyme PQQ synthesis protein C</fullName>
    </alternativeName>
    <alternativeName>
        <fullName evidence="3">Pyrroloquinoline quinone biosynthesis protein C</fullName>
    </alternativeName>
</protein>
<evidence type="ECO:0000256" key="3">
    <source>
        <dbReference type="HAMAP-Rule" id="MF_00654"/>
    </source>
</evidence>
<dbReference type="Gene3D" id="1.20.910.10">
    <property type="entry name" value="Heme oxygenase-like"/>
    <property type="match status" value="1"/>
</dbReference>
<dbReference type="GO" id="GO:0033732">
    <property type="term" value="F:pyrroloquinoline-quinone synthase activity"/>
    <property type="evidence" value="ECO:0007669"/>
    <property type="project" value="UniProtKB-EC"/>
</dbReference>
<dbReference type="InterPro" id="IPR016084">
    <property type="entry name" value="Haem_Oase-like_multi-hlx"/>
</dbReference>